<dbReference type="AlphaFoldDB" id="A0AAW0KN91"/>
<dbReference type="PANTHER" id="PTHR31595">
    <property type="entry name" value="LONG-CHAIN-ALCOHOL O-FATTY-ACYLTRANSFERASE 3-RELATED"/>
    <property type="match status" value="1"/>
</dbReference>
<evidence type="ECO:0000313" key="2">
    <source>
        <dbReference type="Proteomes" id="UP000237347"/>
    </source>
</evidence>
<dbReference type="GO" id="GO:0006629">
    <property type="term" value="P:lipid metabolic process"/>
    <property type="evidence" value="ECO:0007669"/>
    <property type="project" value="InterPro"/>
</dbReference>
<dbReference type="Proteomes" id="UP000237347">
    <property type="component" value="Unassembled WGS sequence"/>
</dbReference>
<sequence>MSLYISTSLQDFWDKRWKNIKILVSNVLLRHVIYKLTCTSAFENVLFRQEKQKWTHFPAVSAAFIISRGLMHERVAIVLRHTCGSHVGTDELMCFFLIHGVCLVVEFLGEKKCVMSWVTGRWLHWAVARPLTIGFVVVTVSWLFFSPLVRNGVDVKVIVKFLKGKVLWTEKFIINGILKKKKSKSLVLVSIELIPILY</sequence>
<dbReference type="EMBL" id="PKMF04000274">
    <property type="protein sequence ID" value="KAK7839878.1"/>
    <property type="molecule type" value="Genomic_DNA"/>
</dbReference>
<keyword evidence="2" id="KW-1185">Reference proteome</keyword>
<reference evidence="1 2" key="1">
    <citation type="journal article" date="2018" name="Sci. Data">
        <title>The draft genome sequence of cork oak.</title>
        <authorList>
            <person name="Ramos A.M."/>
            <person name="Usie A."/>
            <person name="Barbosa P."/>
            <person name="Barros P.M."/>
            <person name="Capote T."/>
            <person name="Chaves I."/>
            <person name="Simoes F."/>
            <person name="Abreu I."/>
            <person name="Carrasquinho I."/>
            <person name="Faro C."/>
            <person name="Guimaraes J.B."/>
            <person name="Mendonca D."/>
            <person name="Nobrega F."/>
            <person name="Rodrigues L."/>
            <person name="Saibo N.J.M."/>
            <person name="Varela M.C."/>
            <person name="Egas C."/>
            <person name="Matos J."/>
            <person name="Miguel C.M."/>
            <person name="Oliveira M.M."/>
            <person name="Ricardo C.P."/>
            <person name="Goncalves S."/>
        </authorList>
    </citation>
    <scope>NUCLEOTIDE SEQUENCE [LARGE SCALE GENOMIC DNA]</scope>
    <source>
        <strain evidence="2">cv. HL8</strain>
    </source>
</reference>
<gene>
    <name evidence="1" type="primary">AT5_1</name>
    <name evidence="1" type="ORF">CFP56_017431</name>
</gene>
<organism evidence="1 2">
    <name type="scientific">Quercus suber</name>
    <name type="common">Cork oak</name>
    <dbReference type="NCBI Taxonomy" id="58331"/>
    <lineage>
        <taxon>Eukaryota</taxon>
        <taxon>Viridiplantae</taxon>
        <taxon>Streptophyta</taxon>
        <taxon>Embryophyta</taxon>
        <taxon>Tracheophyta</taxon>
        <taxon>Spermatophyta</taxon>
        <taxon>Magnoliopsida</taxon>
        <taxon>eudicotyledons</taxon>
        <taxon>Gunneridae</taxon>
        <taxon>Pentapetalae</taxon>
        <taxon>rosids</taxon>
        <taxon>fabids</taxon>
        <taxon>Fagales</taxon>
        <taxon>Fagaceae</taxon>
        <taxon>Quercus</taxon>
    </lineage>
</organism>
<evidence type="ECO:0000313" key="1">
    <source>
        <dbReference type="EMBL" id="KAK7839878.1"/>
    </source>
</evidence>
<proteinExistence type="predicted"/>
<dbReference type="InterPro" id="IPR044851">
    <property type="entry name" value="Wax_synthase"/>
</dbReference>
<dbReference type="GO" id="GO:0008374">
    <property type="term" value="F:O-acyltransferase activity"/>
    <property type="evidence" value="ECO:0007669"/>
    <property type="project" value="InterPro"/>
</dbReference>
<name>A0AAW0KN91_QUESU</name>
<dbReference type="PANTHER" id="PTHR31595:SF57">
    <property type="entry name" value="OS04G0481900 PROTEIN"/>
    <property type="match status" value="1"/>
</dbReference>
<accession>A0AAW0KN91</accession>
<comment type="caution">
    <text evidence="1">The sequence shown here is derived from an EMBL/GenBank/DDBJ whole genome shotgun (WGS) entry which is preliminary data.</text>
</comment>
<protein>
    <submittedName>
        <fullName evidence="1">Long-chain-alcohol o-fatty-acyltransferase 5</fullName>
    </submittedName>
</protein>